<dbReference type="PANTHER" id="PTHR31793:SF27">
    <property type="entry name" value="NOVEL THIOESTERASE SUPERFAMILY DOMAIN AND SAPOSIN A-TYPE DOMAIN CONTAINING PROTEIN (0610012H03RIK)"/>
    <property type="match status" value="1"/>
</dbReference>
<dbReference type="CDD" id="cd00586">
    <property type="entry name" value="4HBT"/>
    <property type="match status" value="1"/>
</dbReference>
<organism evidence="3 4">
    <name type="scientific">Paralysiella testudinis</name>
    <dbReference type="NCBI Taxonomy" id="2809020"/>
    <lineage>
        <taxon>Bacteria</taxon>
        <taxon>Pseudomonadati</taxon>
        <taxon>Pseudomonadota</taxon>
        <taxon>Betaproteobacteria</taxon>
        <taxon>Neisseriales</taxon>
        <taxon>Neisseriaceae</taxon>
        <taxon>Paralysiella</taxon>
    </lineage>
</organism>
<dbReference type="GO" id="GO:0047617">
    <property type="term" value="F:fatty acyl-CoA hydrolase activity"/>
    <property type="evidence" value="ECO:0007669"/>
    <property type="project" value="TreeGrafter"/>
</dbReference>
<name>A0A892ZM94_9NEIS</name>
<evidence type="ECO:0000313" key="3">
    <source>
        <dbReference type="EMBL" id="QRQ81989.1"/>
    </source>
</evidence>
<reference evidence="3" key="1">
    <citation type="submission" date="2021-02" db="EMBL/GenBank/DDBJ databases">
        <title>Neisseriaceae sp. 26B isolated from the cloaca of a Common Toad-headed Turtle (Mesoclemmys nasuta).</title>
        <authorList>
            <person name="Spergser J."/>
            <person name="Busse H.-J."/>
        </authorList>
    </citation>
    <scope>NUCLEOTIDE SEQUENCE</scope>
    <source>
        <strain evidence="3">26B</strain>
    </source>
</reference>
<proteinExistence type="inferred from homology"/>
<keyword evidence="2" id="KW-0378">Hydrolase</keyword>
<dbReference type="Pfam" id="PF13279">
    <property type="entry name" value="4HBT_2"/>
    <property type="match status" value="1"/>
</dbReference>
<dbReference type="Proteomes" id="UP000653156">
    <property type="component" value="Chromosome"/>
</dbReference>
<evidence type="ECO:0000256" key="2">
    <source>
        <dbReference type="ARBA" id="ARBA00022801"/>
    </source>
</evidence>
<dbReference type="SUPFAM" id="SSF54637">
    <property type="entry name" value="Thioesterase/thiol ester dehydrase-isomerase"/>
    <property type="match status" value="1"/>
</dbReference>
<accession>A0A892ZM94</accession>
<dbReference type="PIRSF" id="PIRSF003230">
    <property type="entry name" value="YbgC"/>
    <property type="match status" value="1"/>
</dbReference>
<dbReference type="InterPro" id="IPR029069">
    <property type="entry name" value="HotDog_dom_sf"/>
</dbReference>
<dbReference type="InterPro" id="IPR050563">
    <property type="entry name" value="4-hydroxybenzoyl-CoA_TE"/>
</dbReference>
<evidence type="ECO:0000256" key="1">
    <source>
        <dbReference type="ARBA" id="ARBA00005953"/>
    </source>
</evidence>
<dbReference type="InterPro" id="IPR006684">
    <property type="entry name" value="YbgC/YbaW"/>
</dbReference>
<keyword evidence="4" id="KW-1185">Reference proteome</keyword>
<sequence>MAKTIYCRHNTELTVPFFDVDSMHIVWHGHYVKYLELARCAFLDALGYNYTTMRAHGHGWPVVQMQLKYVQAARFGQPIRVEVQLVEYESCLKLDYVIYDSHSGRKLTRASTTQVAVRLDNGEMQFQTPDSWQQAVKHYLAAQAA</sequence>
<comment type="similarity">
    <text evidence="1">Belongs to the 4-hydroxybenzoyl-CoA thioesterase family.</text>
</comment>
<dbReference type="RefSeq" id="WP_230339286.1">
    <property type="nucleotide sequence ID" value="NZ_CP069798.1"/>
</dbReference>
<gene>
    <name evidence="3" type="ORF">JQU52_00640</name>
</gene>
<evidence type="ECO:0000313" key="4">
    <source>
        <dbReference type="Proteomes" id="UP000653156"/>
    </source>
</evidence>
<dbReference type="KEGG" id="ptes:JQU52_00640"/>
<dbReference type="Gene3D" id="3.10.129.10">
    <property type="entry name" value="Hotdog Thioesterase"/>
    <property type="match status" value="1"/>
</dbReference>
<dbReference type="PANTHER" id="PTHR31793">
    <property type="entry name" value="4-HYDROXYBENZOYL-COA THIOESTERASE FAMILY MEMBER"/>
    <property type="match status" value="1"/>
</dbReference>
<dbReference type="EMBL" id="CP069798">
    <property type="protein sequence ID" value="QRQ81989.1"/>
    <property type="molecule type" value="Genomic_DNA"/>
</dbReference>
<dbReference type="AlphaFoldDB" id="A0A892ZM94"/>
<protein>
    <submittedName>
        <fullName evidence="3">Acyl-CoA thioesterase</fullName>
    </submittedName>
</protein>